<dbReference type="InterPro" id="IPR050638">
    <property type="entry name" value="AA-Vitamin_Transporters"/>
</dbReference>
<comment type="subcellular location">
    <subcellularLocation>
        <location evidence="1">Cell membrane</location>
        <topology evidence="1">Multi-pass membrane protein</topology>
    </subcellularLocation>
</comment>
<feature type="transmembrane region" description="Helical" evidence="7">
    <location>
        <begin position="276"/>
        <end position="295"/>
    </location>
</feature>
<feature type="transmembrane region" description="Helical" evidence="7">
    <location>
        <begin position="244"/>
        <end position="264"/>
    </location>
</feature>
<dbReference type="EMBL" id="QMEC01000052">
    <property type="protein sequence ID" value="NMF64002.1"/>
    <property type="molecule type" value="Genomic_DNA"/>
</dbReference>
<evidence type="ECO:0000256" key="7">
    <source>
        <dbReference type="SAM" id="Phobius"/>
    </source>
</evidence>
<keyword evidence="3" id="KW-1003">Cell membrane</keyword>
<feature type="transmembrane region" description="Helical" evidence="7">
    <location>
        <begin position="56"/>
        <end position="74"/>
    </location>
</feature>
<dbReference type="PANTHER" id="PTHR32322">
    <property type="entry name" value="INNER MEMBRANE TRANSPORTER"/>
    <property type="match status" value="1"/>
</dbReference>
<accession>A0ABX1MDN2</accession>
<evidence type="ECO:0000313" key="10">
    <source>
        <dbReference type="Proteomes" id="UP000762253"/>
    </source>
</evidence>
<feature type="transmembrane region" description="Helical" evidence="7">
    <location>
        <begin position="90"/>
        <end position="114"/>
    </location>
</feature>
<keyword evidence="4 7" id="KW-0812">Transmembrane</keyword>
<feature type="transmembrane region" description="Helical" evidence="7">
    <location>
        <begin position="301"/>
        <end position="319"/>
    </location>
</feature>
<keyword evidence="10" id="KW-1185">Reference proteome</keyword>
<organism evidence="9 10">
    <name type="scientific">Brasilonema octagenarum UFV-OR1</name>
    <dbReference type="NCBI Taxonomy" id="417115"/>
    <lineage>
        <taxon>Bacteria</taxon>
        <taxon>Bacillati</taxon>
        <taxon>Cyanobacteriota</taxon>
        <taxon>Cyanophyceae</taxon>
        <taxon>Nostocales</taxon>
        <taxon>Scytonemataceae</taxon>
        <taxon>Brasilonema</taxon>
        <taxon>Octagenarum group</taxon>
    </lineage>
</organism>
<dbReference type="Gene3D" id="1.10.3730.20">
    <property type="match status" value="1"/>
</dbReference>
<feature type="transmembrane region" description="Helical" evidence="7">
    <location>
        <begin position="146"/>
        <end position="165"/>
    </location>
</feature>
<dbReference type="RefSeq" id="WP_169265589.1">
    <property type="nucleotide sequence ID" value="NZ_QMEC01000052.1"/>
</dbReference>
<evidence type="ECO:0000256" key="6">
    <source>
        <dbReference type="ARBA" id="ARBA00023136"/>
    </source>
</evidence>
<dbReference type="PANTHER" id="PTHR32322:SF18">
    <property type="entry name" value="S-ADENOSYLMETHIONINE_S-ADENOSYLHOMOCYSTEINE TRANSPORTER"/>
    <property type="match status" value="1"/>
</dbReference>
<keyword evidence="6 7" id="KW-0472">Membrane</keyword>
<feature type="domain" description="EamA" evidence="8">
    <location>
        <begin position="181"/>
        <end position="316"/>
    </location>
</feature>
<sequence length="352" mass="38523">MTRYRRTHRLIPRIPGQIYLWLAMLIFGTSSAVTRKLTQIGAQNFMGDRNPISLCNVLFVGNLCALIIFIAIYWRQWNLRALKQLSRKDWYCLVAIAILSGALAPGLIFQALALTQVNNVILVGRLEPPLTLALSLWLLKERVNLWEVMGAIAAFVGVILTIILQPPGQTMMNMGGFSVGIGEILAAAAAVASGASTIIGKRSLAKIPLGIYNIFRTALGTLIFFFIALELYGSNHFMDVFSPFLWQWMFVYAAVIVVLGQFFWSMGLRASTVSMASLIGSFSPIVGILAAYFILGEAPTFAQYVGGSVILTGVLLSQIGKRQETSRTTVFSGMDSTQGEQEVETGMGFKGM</sequence>
<evidence type="ECO:0000256" key="2">
    <source>
        <dbReference type="ARBA" id="ARBA00007362"/>
    </source>
</evidence>
<proteinExistence type="inferred from homology"/>
<reference evidence="9 10" key="1">
    <citation type="submission" date="2018-06" db="EMBL/GenBank/DDBJ databases">
        <title>Comparative genomics of Brasilonema spp. strains.</title>
        <authorList>
            <person name="Alvarenga D.O."/>
            <person name="Fiore M.F."/>
            <person name="Varani A.M."/>
        </authorList>
    </citation>
    <scope>NUCLEOTIDE SEQUENCE [LARGE SCALE GENOMIC DNA]</scope>
    <source>
        <strain evidence="9 10">UFV-OR1</strain>
    </source>
</reference>
<dbReference type="SUPFAM" id="SSF103481">
    <property type="entry name" value="Multidrug resistance efflux transporter EmrE"/>
    <property type="match status" value="2"/>
</dbReference>
<name>A0ABX1MDN2_9CYAN</name>
<evidence type="ECO:0000259" key="8">
    <source>
        <dbReference type="Pfam" id="PF00892"/>
    </source>
</evidence>
<evidence type="ECO:0000313" key="9">
    <source>
        <dbReference type="EMBL" id="NMF64002.1"/>
    </source>
</evidence>
<comment type="caution">
    <text evidence="9">The sequence shown here is derived from an EMBL/GenBank/DDBJ whole genome shotgun (WGS) entry which is preliminary data.</text>
</comment>
<comment type="similarity">
    <text evidence="2">Belongs to the EamA transporter family.</text>
</comment>
<feature type="transmembrane region" description="Helical" evidence="7">
    <location>
        <begin position="177"/>
        <end position="199"/>
    </location>
</feature>
<evidence type="ECO:0000256" key="4">
    <source>
        <dbReference type="ARBA" id="ARBA00022692"/>
    </source>
</evidence>
<feature type="domain" description="EamA" evidence="8">
    <location>
        <begin position="16"/>
        <end position="162"/>
    </location>
</feature>
<dbReference type="InterPro" id="IPR037185">
    <property type="entry name" value="EmrE-like"/>
</dbReference>
<feature type="transmembrane region" description="Helical" evidence="7">
    <location>
        <begin position="120"/>
        <end position="139"/>
    </location>
</feature>
<gene>
    <name evidence="9" type="ORF">DP115_14990</name>
</gene>
<keyword evidence="5 7" id="KW-1133">Transmembrane helix</keyword>
<evidence type="ECO:0000256" key="5">
    <source>
        <dbReference type="ARBA" id="ARBA00022989"/>
    </source>
</evidence>
<feature type="transmembrane region" description="Helical" evidence="7">
    <location>
        <begin position="211"/>
        <end position="232"/>
    </location>
</feature>
<dbReference type="Proteomes" id="UP000762253">
    <property type="component" value="Unassembled WGS sequence"/>
</dbReference>
<evidence type="ECO:0000256" key="1">
    <source>
        <dbReference type="ARBA" id="ARBA00004651"/>
    </source>
</evidence>
<evidence type="ECO:0000256" key="3">
    <source>
        <dbReference type="ARBA" id="ARBA00022475"/>
    </source>
</evidence>
<dbReference type="InterPro" id="IPR000620">
    <property type="entry name" value="EamA_dom"/>
</dbReference>
<protein>
    <submittedName>
        <fullName evidence="9">EamA family transporter</fullName>
    </submittedName>
</protein>
<dbReference type="Pfam" id="PF00892">
    <property type="entry name" value="EamA"/>
    <property type="match status" value="2"/>
</dbReference>